<dbReference type="STRING" id="445709.ABW99_12180"/>
<dbReference type="NCBIfam" id="TIGR02499">
    <property type="entry name" value="HrpE_YscL_not"/>
    <property type="match status" value="1"/>
</dbReference>
<evidence type="ECO:0000256" key="1">
    <source>
        <dbReference type="ARBA" id="ARBA00004496"/>
    </source>
</evidence>
<protein>
    <recommendedName>
        <fullName evidence="6">Type 3 secretion system stator protein</fullName>
    </recommendedName>
</protein>
<evidence type="ECO:0000256" key="6">
    <source>
        <dbReference type="ARBA" id="ARBA00040494"/>
    </source>
</evidence>
<proteinExistence type="inferred from homology"/>
<feature type="coiled-coil region" evidence="7">
    <location>
        <begin position="29"/>
        <end position="60"/>
    </location>
</feature>
<evidence type="ECO:0000259" key="8">
    <source>
        <dbReference type="Pfam" id="PF02108"/>
    </source>
</evidence>
<keyword evidence="4" id="KW-0653">Protein transport</keyword>
<evidence type="ECO:0000256" key="7">
    <source>
        <dbReference type="SAM" id="Coils"/>
    </source>
</evidence>
<dbReference type="AlphaFoldDB" id="A0A0G3ES46"/>
<accession>A0A0G3ES46</accession>
<keyword evidence="3" id="KW-0963">Cytoplasm</keyword>
<dbReference type="InterPro" id="IPR012842">
    <property type="entry name" value="T3SS_SctL/SctL2"/>
</dbReference>
<sequence length="205" mass="22778">MGLAFLITSENLQILSERKVLKENEYAALLEANTIIATAQKERERILQEAQRQYEQKELLGYRDGVARGQLEYARKAIASALDSASQLRALKQTMADMVMRAVTELADELEPRHLFAAALRRIEALVRDEAFVVLRVAPSQEGALREALAKVWQRDLNAQPVKVVVDPSLAETACVAQTPSGEIDASLETQIAALRQAILQRETP</sequence>
<comment type="similarity">
    <text evidence="5">Belongs to the SctL stator family.</text>
</comment>
<dbReference type="EMBL" id="CP011568">
    <property type="protein sequence ID" value="AKJ68864.1"/>
    <property type="molecule type" value="Genomic_DNA"/>
</dbReference>
<name>A0A0G3ES46_9BURK</name>
<dbReference type="PANTHER" id="PTHR34982:SF4">
    <property type="entry name" value="TYPE 3 SECRETION SYSTEM STATOR PROTEIN"/>
    <property type="match status" value="1"/>
</dbReference>
<feature type="domain" description="Flagellar assembly protein FliH/Type III secretion system HrpE" evidence="8">
    <location>
        <begin position="86"/>
        <end position="193"/>
    </location>
</feature>
<gene>
    <name evidence="9" type="ORF">ABW99_12180</name>
</gene>
<evidence type="ECO:0000313" key="10">
    <source>
        <dbReference type="Proteomes" id="UP000036700"/>
    </source>
</evidence>
<dbReference type="PANTHER" id="PTHR34982">
    <property type="entry name" value="YOP PROTEINS TRANSLOCATION PROTEIN L"/>
    <property type="match status" value="1"/>
</dbReference>
<dbReference type="OrthoDB" id="8929395at2"/>
<dbReference type="RefSeq" id="WP_047214759.1">
    <property type="nucleotide sequence ID" value="NZ_CP011568.3"/>
</dbReference>
<comment type="subcellular location">
    <subcellularLocation>
        <location evidence="1">Cytoplasm</location>
    </subcellularLocation>
</comment>
<reference evidence="10" key="1">
    <citation type="submission" date="2015-06" db="EMBL/GenBank/DDBJ databases">
        <authorList>
            <person name="Lim Y.L."/>
            <person name="Ee R."/>
            <person name="Yong D."/>
            <person name="How K.Y."/>
            <person name="Yin W.F."/>
            <person name="Chan K.G."/>
        </authorList>
    </citation>
    <scope>NUCLEOTIDE SEQUENCE [LARGE SCALE GENOMIC DNA]</scope>
    <source>
        <strain evidence="10">DSM 25325</strain>
    </source>
</reference>
<evidence type="ECO:0000256" key="4">
    <source>
        <dbReference type="ARBA" id="ARBA00022927"/>
    </source>
</evidence>
<dbReference type="Proteomes" id="UP000036700">
    <property type="component" value="Chromosome"/>
</dbReference>
<dbReference type="PATRIC" id="fig|445709.3.peg.2590"/>
<evidence type="ECO:0000256" key="2">
    <source>
        <dbReference type="ARBA" id="ARBA00022448"/>
    </source>
</evidence>
<keyword evidence="10" id="KW-1185">Reference proteome</keyword>
<evidence type="ECO:0000313" key="9">
    <source>
        <dbReference type="EMBL" id="AKJ68864.1"/>
    </source>
</evidence>
<dbReference type="GO" id="GO:0030254">
    <property type="term" value="P:protein secretion by the type III secretion system"/>
    <property type="evidence" value="ECO:0007669"/>
    <property type="project" value="InterPro"/>
</dbReference>
<keyword evidence="2" id="KW-0813">Transport</keyword>
<evidence type="ECO:0000256" key="3">
    <source>
        <dbReference type="ARBA" id="ARBA00022490"/>
    </source>
</evidence>
<dbReference type="Pfam" id="PF02108">
    <property type="entry name" value="FliH"/>
    <property type="match status" value="1"/>
</dbReference>
<dbReference type="KEGG" id="ptx:ABW99_12180"/>
<organism evidence="9 10">
    <name type="scientific">Pandoraea thiooxydans</name>
    <dbReference type="NCBI Taxonomy" id="445709"/>
    <lineage>
        <taxon>Bacteria</taxon>
        <taxon>Pseudomonadati</taxon>
        <taxon>Pseudomonadota</taxon>
        <taxon>Betaproteobacteria</taxon>
        <taxon>Burkholderiales</taxon>
        <taxon>Burkholderiaceae</taxon>
        <taxon>Pandoraea</taxon>
    </lineage>
</organism>
<keyword evidence="7" id="KW-0175">Coiled coil</keyword>
<dbReference type="InterPro" id="IPR051472">
    <property type="entry name" value="T3SS_Stator/FliH"/>
</dbReference>
<dbReference type="InterPro" id="IPR018035">
    <property type="entry name" value="Flagellar_FliH/T3SS_HrpE"/>
</dbReference>
<dbReference type="GO" id="GO:0005829">
    <property type="term" value="C:cytosol"/>
    <property type="evidence" value="ECO:0007669"/>
    <property type="project" value="TreeGrafter"/>
</dbReference>
<evidence type="ECO:0000256" key="5">
    <source>
        <dbReference type="ARBA" id="ARBA00024335"/>
    </source>
</evidence>